<dbReference type="InterPro" id="IPR036864">
    <property type="entry name" value="Zn2-C6_fun-type_DNA-bd_sf"/>
</dbReference>
<dbReference type="SUPFAM" id="SSF57701">
    <property type="entry name" value="Zn2/Cys6 DNA-binding domain"/>
    <property type="match status" value="1"/>
</dbReference>
<proteinExistence type="predicted"/>
<dbReference type="EMBL" id="ML978078">
    <property type="protein sequence ID" value="KAF2009640.1"/>
    <property type="molecule type" value="Genomic_DNA"/>
</dbReference>
<name>A0A6A5X9P6_9PLEO</name>
<feature type="domain" description="Zn(2)-C6 fungal-type" evidence="4">
    <location>
        <begin position="27"/>
        <end position="57"/>
    </location>
</feature>
<dbReference type="Proteomes" id="UP000799778">
    <property type="component" value="Unassembled WGS sequence"/>
</dbReference>
<dbReference type="GO" id="GO:0008270">
    <property type="term" value="F:zinc ion binding"/>
    <property type="evidence" value="ECO:0007669"/>
    <property type="project" value="InterPro"/>
</dbReference>
<dbReference type="GeneID" id="54282111"/>
<feature type="region of interest" description="Disordered" evidence="3">
    <location>
        <begin position="65"/>
        <end position="95"/>
    </location>
</feature>
<dbReference type="AlphaFoldDB" id="A0A6A5X9P6"/>
<evidence type="ECO:0000259" key="4">
    <source>
        <dbReference type="PROSITE" id="PS50048"/>
    </source>
</evidence>
<protein>
    <recommendedName>
        <fullName evidence="4">Zn(2)-C6 fungal-type domain-containing protein</fullName>
    </recommendedName>
</protein>
<dbReference type="PROSITE" id="PS00463">
    <property type="entry name" value="ZN2_CY6_FUNGAL_1"/>
    <property type="match status" value="1"/>
</dbReference>
<dbReference type="OrthoDB" id="5319341at2759"/>
<dbReference type="Pfam" id="PF11951">
    <property type="entry name" value="Fungal_trans_2"/>
    <property type="match status" value="1"/>
</dbReference>
<dbReference type="CDD" id="cd00067">
    <property type="entry name" value="GAL4"/>
    <property type="match status" value="1"/>
</dbReference>
<dbReference type="SMART" id="SM00066">
    <property type="entry name" value="GAL4"/>
    <property type="match status" value="1"/>
</dbReference>
<evidence type="ECO:0000256" key="2">
    <source>
        <dbReference type="ARBA" id="ARBA00023242"/>
    </source>
</evidence>
<sequence length="579" mass="65079">MPNPPTGAPKPRKPRPSRARGLRTTTGCLTCRKRRVKCDETKPCCTPCSKSKRECAYAVTTTITTPSTEESNAAPSVPEEASVPSQPGTVGSLNANDSPELRFDLSPLTITASLPSPNSAPFEWYDLLAEDAINNIERHNLGFDQTSLSRRQSPVPEFLNAAGPRLTVEPEYQSPKVSVDVDAEISSNEPWNSTQILALTETELTLMQHFVNVVGPILDLLDPHRQFSTTVPRLAVHNVGLLKSLLAVAARHMALHSAETQPDQMTDGNITDPAGRRNPFTQVATQYYYETLHYLSQNLLYPSYTRSGVIIATAILISTYEMFDAEGSYSDGGWERHLRGIFWIQRGQNIDGETVDPLRKAAWWAWLRQDIWVAFRENRRTLTIWRPRRRLMDLNADDLVTRIVYITARCVDFAANEKNYDMGLRIEQGDKLLQALDDWYQILPSCFKPIYAQAHTESNVFTPLWINPPMYAAAVQTFHFARIVVIINQPSVGGMSAFRQQQKLLDESVESICGIAMMQQNHLESAFVNFQALYVAGLCVQNPVKQLAIKQLLEATLDLAKFPPKTLLNDLTNFWREAQ</sequence>
<reference evidence="5" key="1">
    <citation type="journal article" date="2020" name="Stud. Mycol.">
        <title>101 Dothideomycetes genomes: a test case for predicting lifestyles and emergence of pathogens.</title>
        <authorList>
            <person name="Haridas S."/>
            <person name="Albert R."/>
            <person name="Binder M."/>
            <person name="Bloem J."/>
            <person name="Labutti K."/>
            <person name="Salamov A."/>
            <person name="Andreopoulos B."/>
            <person name="Baker S."/>
            <person name="Barry K."/>
            <person name="Bills G."/>
            <person name="Bluhm B."/>
            <person name="Cannon C."/>
            <person name="Castanera R."/>
            <person name="Culley D."/>
            <person name="Daum C."/>
            <person name="Ezra D."/>
            <person name="Gonzalez J."/>
            <person name="Henrissat B."/>
            <person name="Kuo A."/>
            <person name="Liang C."/>
            <person name="Lipzen A."/>
            <person name="Lutzoni F."/>
            <person name="Magnuson J."/>
            <person name="Mondo S."/>
            <person name="Nolan M."/>
            <person name="Ohm R."/>
            <person name="Pangilinan J."/>
            <person name="Park H.-J."/>
            <person name="Ramirez L."/>
            <person name="Alfaro M."/>
            <person name="Sun H."/>
            <person name="Tritt A."/>
            <person name="Yoshinaga Y."/>
            <person name="Zwiers L.-H."/>
            <person name="Turgeon B."/>
            <person name="Goodwin S."/>
            <person name="Spatafora J."/>
            <person name="Crous P."/>
            <person name="Grigoriev I."/>
        </authorList>
    </citation>
    <scope>NUCLEOTIDE SEQUENCE</scope>
    <source>
        <strain evidence="5">CBS 175.79</strain>
    </source>
</reference>
<keyword evidence="6" id="KW-1185">Reference proteome</keyword>
<feature type="compositionally biased region" description="Polar residues" evidence="3">
    <location>
        <begin position="83"/>
        <end position="95"/>
    </location>
</feature>
<dbReference type="PANTHER" id="PTHR37534">
    <property type="entry name" value="TRANSCRIPTIONAL ACTIVATOR PROTEIN UGA3"/>
    <property type="match status" value="1"/>
</dbReference>
<dbReference type="InterPro" id="IPR021858">
    <property type="entry name" value="Fun_TF"/>
</dbReference>
<dbReference type="PROSITE" id="PS50048">
    <property type="entry name" value="ZN2_CY6_FUNGAL_2"/>
    <property type="match status" value="1"/>
</dbReference>
<comment type="subcellular location">
    <subcellularLocation>
        <location evidence="1">Nucleus</location>
    </subcellularLocation>
</comment>
<dbReference type="PANTHER" id="PTHR37534:SF3">
    <property type="entry name" value="ZN(II)2CYS6 TRANSCRIPTION FACTOR (EUROFUNG)"/>
    <property type="match status" value="1"/>
</dbReference>
<dbReference type="GO" id="GO:0000976">
    <property type="term" value="F:transcription cis-regulatory region binding"/>
    <property type="evidence" value="ECO:0007669"/>
    <property type="project" value="TreeGrafter"/>
</dbReference>
<evidence type="ECO:0000256" key="1">
    <source>
        <dbReference type="ARBA" id="ARBA00004123"/>
    </source>
</evidence>
<accession>A0A6A5X9P6</accession>
<evidence type="ECO:0000313" key="5">
    <source>
        <dbReference type="EMBL" id="KAF2009640.1"/>
    </source>
</evidence>
<dbReference type="Pfam" id="PF00172">
    <property type="entry name" value="Zn_clus"/>
    <property type="match status" value="1"/>
</dbReference>
<dbReference type="GO" id="GO:0000981">
    <property type="term" value="F:DNA-binding transcription factor activity, RNA polymerase II-specific"/>
    <property type="evidence" value="ECO:0007669"/>
    <property type="project" value="InterPro"/>
</dbReference>
<evidence type="ECO:0000256" key="3">
    <source>
        <dbReference type="SAM" id="MobiDB-lite"/>
    </source>
</evidence>
<dbReference type="Gene3D" id="4.10.240.10">
    <property type="entry name" value="Zn(2)-C6 fungal-type DNA-binding domain"/>
    <property type="match status" value="1"/>
</dbReference>
<dbReference type="GO" id="GO:0045944">
    <property type="term" value="P:positive regulation of transcription by RNA polymerase II"/>
    <property type="evidence" value="ECO:0007669"/>
    <property type="project" value="TreeGrafter"/>
</dbReference>
<evidence type="ECO:0000313" key="6">
    <source>
        <dbReference type="Proteomes" id="UP000799778"/>
    </source>
</evidence>
<organism evidence="5 6">
    <name type="scientific">Aaosphaeria arxii CBS 175.79</name>
    <dbReference type="NCBI Taxonomy" id="1450172"/>
    <lineage>
        <taxon>Eukaryota</taxon>
        <taxon>Fungi</taxon>
        <taxon>Dikarya</taxon>
        <taxon>Ascomycota</taxon>
        <taxon>Pezizomycotina</taxon>
        <taxon>Dothideomycetes</taxon>
        <taxon>Pleosporomycetidae</taxon>
        <taxon>Pleosporales</taxon>
        <taxon>Pleosporales incertae sedis</taxon>
        <taxon>Aaosphaeria</taxon>
    </lineage>
</organism>
<dbReference type="RefSeq" id="XP_033377979.1">
    <property type="nucleotide sequence ID" value="XM_033524714.1"/>
</dbReference>
<dbReference type="GO" id="GO:0005634">
    <property type="term" value="C:nucleus"/>
    <property type="evidence" value="ECO:0007669"/>
    <property type="project" value="UniProtKB-SubCell"/>
</dbReference>
<keyword evidence="2" id="KW-0539">Nucleus</keyword>
<feature type="compositionally biased region" description="Basic residues" evidence="3">
    <location>
        <begin position="10"/>
        <end position="21"/>
    </location>
</feature>
<dbReference type="InterPro" id="IPR001138">
    <property type="entry name" value="Zn2Cys6_DnaBD"/>
</dbReference>
<gene>
    <name evidence="5" type="ORF">BU24DRAFT_380198</name>
</gene>
<feature type="region of interest" description="Disordered" evidence="3">
    <location>
        <begin position="1"/>
        <end position="25"/>
    </location>
</feature>